<protein>
    <recommendedName>
        <fullName evidence="3">C2H2-type domain-containing protein</fullName>
    </recommendedName>
</protein>
<keyword evidence="2" id="KW-1185">Reference proteome</keyword>
<organism evidence="1 2">
    <name type="scientific">Mytilus coruscus</name>
    <name type="common">Sea mussel</name>
    <dbReference type="NCBI Taxonomy" id="42192"/>
    <lineage>
        <taxon>Eukaryota</taxon>
        <taxon>Metazoa</taxon>
        <taxon>Spiralia</taxon>
        <taxon>Lophotrochozoa</taxon>
        <taxon>Mollusca</taxon>
        <taxon>Bivalvia</taxon>
        <taxon>Autobranchia</taxon>
        <taxon>Pteriomorphia</taxon>
        <taxon>Mytilida</taxon>
        <taxon>Mytiloidea</taxon>
        <taxon>Mytilidae</taxon>
        <taxon>Mytilinae</taxon>
        <taxon>Mytilus</taxon>
    </lineage>
</organism>
<evidence type="ECO:0000313" key="2">
    <source>
        <dbReference type="Proteomes" id="UP000507470"/>
    </source>
</evidence>
<dbReference type="InterPro" id="IPR027417">
    <property type="entry name" value="P-loop_NTPase"/>
</dbReference>
<accession>A0A6J8DQR7</accession>
<evidence type="ECO:0000313" key="1">
    <source>
        <dbReference type="EMBL" id="CAC5409972.1"/>
    </source>
</evidence>
<dbReference type="OrthoDB" id="6046937at2759"/>
<dbReference type="AlphaFoldDB" id="A0A6J8DQR7"/>
<evidence type="ECO:0008006" key="3">
    <source>
        <dbReference type="Google" id="ProtNLM"/>
    </source>
</evidence>
<name>A0A6J8DQR7_MYTCO</name>
<reference evidence="1 2" key="1">
    <citation type="submission" date="2020-06" db="EMBL/GenBank/DDBJ databases">
        <authorList>
            <person name="Li R."/>
            <person name="Bekaert M."/>
        </authorList>
    </citation>
    <scope>NUCLEOTIDE SEQUENCE [LARGE SCALE GENOMIC DNA]</scope>
    <source>
        <strain evidence="2">wild</strain>
    </source>
</reference>
<dbReference type="EMBL" id="CACVKT020007653">
    <property type="protein sequence ID" value="CAC5409972.1"/>
    <property type="molecule type" value="Genomic_DNA"/>
</dbReference>
<gene>
    <name evidence="1" type="ORF">MCOR_43183</name>
</gene>
<dbReference type="Gene3D" id="3.40.50.300">
    <property type="entry name" value="P-loop containing nucleotide triphosphate hydrolases"/>
    <property type="match status" value="1"/>
</dbReference>
<proteinExistence type="predicted"/>
<dbReference type="Proteomes" id="UP000507470">
    <property type="component" value="Unassembled WGS sequence"/>
</dbReference>
<sequence length="436" mass="50380">MDNWWEQESLIKFESPTSIFVVFPSGFGKTILTKQILTHANGMFTIPPSQIFFCYSVYQDLYTEMKKEIPNIHFHQGLPSKEILREWGDMKGHKIVVFDDLMMDAADSDENSTFDVRWFTSLSNHCDPYSIKLISERTSKKEELERKIDNKSNTADQIDTYAIEDTSDKKSGLTCYHCGIPFDNYDDLFHHVSTNYPFNQSGGRKDTTAIEDTVSAVKDNKKDSKSNKKRFHFRKTALNKTVNKTSIIPYANEKNDLLQFLANTKQDVDNELTRRRAKKRNIKWYVNAKVEMVRDVDEVNQDKAQSHFRNKNYISLSDENNDHNLNEAFQSVNRSLEEFITKGSNWILNKIVSLEIHTVPYSPIAGSSYMKLPTKISGTGIPIMMRPQMYSITYAETRVDENGDIITSEKEKKIAKGIVKCEIKKRLYVMLCINNV</sequence>